<dbReference type="RefSeq" id="WP_152825930.1">
    <property type="nucleotide sequence ID" value="NZ_WHUT02000005.1"/>
</dbReference>
<evidence type="ECO:0000313" key="2">
    <source>
        <dbReference type="Proteomes" id="UP000484076"/>
    </source>
</evidence>
<protein>
    <submittedName>
        <fullName evidence="1">Uncharacterized protein</fullName>
    </submittedName>
</protein>
<evidence type="ECO:0000313" key="1">
    <source>
        <dbReference type="EMBL" id="NUB44664.1"/>
    </source>
</evidence>
<dbReference type="AlphaFoldDB" id="A0A8X8GUM9"/>
<sequence>MSSQATPQLLDARRRVAQEQYPDIIDALTERYVQSMRARNQQLVIDDELRKELREELEDMIRSAAGSR</sequence>
<dbReference type="Proteomes" id="UP000484076">
    <property type="component" value="Unassembled WGS sequence"/>
</dbReference>
<dbReference type="EMBL" id="WHUT02000005">
    <property type="protein sequence ID" value="NUB44664.1"/>
    <property type="molecule type" value="Genomic_DNA"/>
</dbReference>
<name>A0A8X8GUM9_9RHOB</name>
<gene>
    <name evidence="1" type="ORF">GEU84_009740</name>
</gene>
<keyword evidence="2" id="KW-1185">Reference proteome</keyword>
<proteinExistence type="predicted"/>
<comment type="caution">
    <text evidence="1">The sequence shown here is derived from an EMBL/GenBank/DDBJ whole genome shotgun (WGS) entry which is preliminary data.</text>
</comment>
<accession>A0A8X8GUM9</accession>
<reference evidence="1" key="1">
    <citation type="submission" date="2020-05" db="EMBL/GenBank/DDBJ databases">
        <title>Fertoebacter nigrum gen. nov., sp. nov., a new member of the family Rhodobacteraceae.</title>
        <authorList>
            <person name="Szuroczki S."/>
            <person name="Abbaszade G."/>
            <person name="Buni D."/>
            <person name="Schumann P."/>
            <person name="Toth E."/>
        </authorList>
    </citation>
    <scope>NUCLEOTIDE SEQUENCE</scope>
    <source>
        <strain evidence="1">RG-N-1a</strain>
    </source>
</reference>
<organism evidence="1 2">
    <name type="scientific">Fertoeibacter niger</name>
    <dbReference type="NCBI Taxonomy" id="2656921"/>
    <lineage>
        <taxon>Bacteria</taxon>
        <taxon>Pseudomonadati</taxon>
        <taxon>Pseudomonadota</taxon>
        <taxon>Alphaproteobacteria</taxon>
        <taxon>Rhodobacterales</taxon>
        <taxon>Paracoccaceae</taxon>
        <taxon>Fertoeibacter</taxon>
    </lineage>
</organism>